<reference evidence="3 4" key="1">
    <citation type="journal article" date="2014" name="Agronomy (Basel)">
        <title>A Draft Genome Sequence for Ensete ventricosum, the Drought-Tolerant Tree Against Hunger.</title>
        <authorList>
            <person name="Harrison J."/>
            <person name="Moore K.A."/>
            <person name="Paszkiewicz K."/>
            <person name="Jones T."/>
            <person name="Grant M."/>
            <person name="Ambacheew D."/>
            <person name="Muzemil S."/>
            <person name="Studholme D.J."/>
        </authorList>
    </citation>
    <scope>NUCLEOTIDE SEQUENCE [LARGE SCALE GENOMIC DNA]</scope>
</reference>
<evidence type="ECO:0000313" key="3">
    <source>
        <dbReference type="EMBL" id="RRT49880.1"/>
    </source>
</evidence>
<dbReference type="GO" id="GO:0042026">
    <property type="term" value="P:protein refolding"/>
    <property type="evidence" value="ECO:0007669"/>
    <property type="project" value="InterPro"/>
</dbReference>
<comment type="caution">
    <text evidence="3">The sequence shown here is derived from an EMBL/GenBank/DDBJ whole genome shotgun (WGS) entry which is preliminary data.</text>
</comment>
<evidence type="ECO:0000256" key="1">
    <source>
        <dbReference type="ARBA" id="ARBA00006607"/>
    </source>
</evidence>
<dbReference type="PANTHER" id="PTHR45633">
    <property type="entry name" value="60 KDA HEAT SHOCK PROTEIN, MITOCHONDRIAL"/>
    <property type="match status" value="1"/>
</dbReference>
<dbReference type="Gene3D" id="3.30.260.10">
    <property type="entry name" value="TCP-1-like chaperonin intermediate domain"/>
    <property type="match status" value="1"/>
</dbReference>
<comment type="similarity">
    <text evidence="1">Belongs to the chaperonin (HSP60) family.</text>
</comment>
<gene>
    <name evidence="3" type="ORF">B296_00039826</name>
</gene>
<dbReference type="InterPro" id="IPR027410">
    <property type="entry name" value="TCP-1-like_intermed_sf"/>
</dbReference>
<dbReference type="SUPFAM" id="SSF54849">
    <property type="entry name" value="GroEL-intermediate domain like"/>
    <property type="match status" value="1"/>
</dbReference>
<proteinExistence type="inferred from homology"/>
<accession>A0A426YDW5</accession>
<dbReference type="EMBL" id="AMZH03013064">
    <property type="protein sequence ID" value="RRT49880.1"/>
    <property type="molecule type" value="Genomic_DNA"/>
</dbReference>
<evidence type="ECO:0000256" key="2">
    <source>
        <dbReference type="ARBA" id="ARBA00023186"/>
    </source>
</evidence>
<keyword evidence="2" id="KW-0143">Chaperone</keyword>
<organism evidence="3 4">
    <name type="scientific">Ensete ventricosum</name>
    <name type="common">Abyssinian banana</name>
    <name type="synonym">Musa ensete</name>
    <dbReference type="NCBI Taxonomy" id="4639"/>
    <lineage>
        <taxon>Eukaryota</taxon>
        <taxon>Viridiplantae</taxon>
        <taxon>Streptophyta</taxon>
        <taxon>Embryophyta</taxon>
        <taxon>Tracheophyta</taxon>
        <taxon>Spermatophyta</taxon>
        <taxon>Magnoliopsida</taxon>
        <taxon>Liliopsida</taxon>
        <taxon>Zingiberales</taxon>
        <taxon>Musaceae</taxon>
        <taxon>Ensete</taxon>
    </lineage>
</organism>
<evidence type="ECO:0000313" key="4">
    <source>
        <dbReference type="Proteomes" id="UP000287651"/>
    </source>
</evidence>
<dbReference type="Proteomes" id="UP000287651">
    <property type="component" value="Unassembled WGS sequence"/>
</dbReference>
<dbReference type="AlphaFoldDB" id="A0A426YDW5"/>
<protein>
    <submittedName>
        <fullName evidence="3">Uncharacterized protein</fullName>
    </submittedName>
</protein>
<name>A0A426YDW5_ENSVE</name>
<dbReference type="InterPro" id="IPR001844">
    <property type="entry name" value="Cpn60/GroEL"/>
</dbReference>
<sequence>MPASTQTGRRIKESDRSGRWWCGPRAKEIAFGQSSRSFLQAGVEEAGGRRIFVSAVCPLSVTSGANPASVKKAIDKTMQKLVEELEKKARPLKRHGDIKDLVYDSEKLAERIAKGRVAVTKVGAATETELEDPKLRIEHAKNATFAAIEVEALCSPLSYFSYCQGKAGRS</sequence>
<dbReference type="GO" id="GO:0140662">
    <property type="term" value="F:ATP-dependent protein folding chaperone"/>
    <property type="evidence" value="ECO:0007669"/>
    <property type="project" value="InterPro"/>
</dbReference>